<gene>
    <name evidence="1" type="ORF">LOK49_LG15G01366</name>
</gene>
<organism evidence="1 2">
    <name type="scientific">Camellia lanceoleosa</name>
    <dbReference type="NCBI Taxonomy" id="1840588"/>
    <lineage>
        <taxon>Eukaryota</taxon>
        <taxon>Viridiplantae</taxon>
        <taxon>Streptophyta</taxon>
        <taxon>Embryophyta</taxon>
        <taxon>Tracheophyta</taxon>
        <taxon>Spermatophyta</taxon>
        <taxon>Magnoliopsida</taxon>
        <taxon>eudicotyledons</taxon>
        <taxon>Gunneridae</taxon>
        <taxon>Pentapetalae</taxon>
        <taxon>asterids</taxon>
        <taxon>Ericales</taxon>
        <taxon>Theaceae</taxon>
        <taxon>Camellia</taxon>
    </lineage>
</organism>
<dbReference type="EMBL" id="CM045768">
    <property type="protein sequence ID" value="KAI7982228.1"/>
    <property type="molecule type" value="Genomic_DNA"/>
</dbReference>
<comment type="caution">
    <text evidence="1">The sequence shown here is derived from an EMBL/GenBank/DDBJ whole genome shotgun (WGS) entry which is preliminary data.</text>
</comment>
<evidence type="ECO:0000313" key="1">
    <source>
        <dbReference type="EMBL" id="KAI7982228.1"/>
    </source>
</evidence>
<evidence type="ECO:0000313" key="2">
    <source>
        <dbReference type="Proteomes" id="UP001060215"/>
    </source>
</evidence>
<reference evidence="1 2" key="1">
    <citation type="journal article" date="2022" name="Plant J.">
        <title>Chromosome-level genome of Camellia lanceoleosa provides a valuable resource for understanding genome evolution and self-incompatibility.</title>
        <authorList>
            <person name="Gong W."/>
            <person name="Xiao S."/>
            <person name="Wang L."/>
            <person name="Liao Z."/>
            <person name="Chang Y."/>
            <person name="Mo W."/>
            <person name="Hu G."/>
            <person name="Li W."/>
            <person name="Zhao G."/>
            <person name="Zhu H."/>
            <person name="Hu X."/>
            <person name="Ji K."/>
            <person name="Xiang X."/>
            <person name="Song Q."/>
            <person name="Yuan D."/>
            <person name="Jin S."/>
            <person name="Zhang L."/>
        </authorList>
    </citation>
    <scope>NUCLEOTIDE SEQUENCE [LARGE SCALE GENOMIC DNA]</scope>
    <source>
        <strain evidence="1">SQ_2022a</strain>
    </source>
</reference>
<protein>
    <submittedName>
        <fullName evidence="1">Scarecrow-like protein 34</fullName>
    </submittedName>
</protein>
<sequence length="179" mass="21138">MNPDNFVHAVINASHDAPFFVSRFREAFLNYSSLVDMLDINMSREAQDRVNLEREFYGREVMNTIACEGLERVERPETYKQWQARNMRAGFKMLPLKQEMLKKIRGKVKEGGYHEDFVINEDSQWMLQGWRRRIFCASSCWVCQQQLKEAVISYWIVKPLMIPLWKFQSLMSECAALVA</sequence>
<proteinExistence type="predicted"/>
<name>A0ACC0F0H1_9ERIC</name>
<keyword evidence="2" id="KW-1185">Reference proteome</keyword>
<accession>A0ACC0F0H1</accession>
<dbReference type="Proteomes" id="UP001060215">
    <property type="component" value="Chromosome 11"/>
</dbReference>